<sequence length="927" mass="104558">MKKTILIACLGLVSLGLQAQSISLAGKWNVELGKSGSAFAKSKRASQGEVKRAILPGTIDTNHLGFAPKDMMETTHLTRLYAYKGAARYSRTINIPKDWKKKPVELFLERTRPTWVYVDGELVDSCNFISTPQRYLLPKKMKPGKHFLEIVVDNGRGVPEQVYGSSHAYTEDTQTNWNGIIGRIELQLASSVESKSAETLTGAIPRSSVVFSAGAIPSRSVASPSALQMPDFAKDFHIEGAHFYANGHRIFLRGKHDAAVWPLTGHVEMSVEGWMKYLGTCKEYGINHVRFHSWCPPEAAFVAADSLGIYLQPELPFWGSFDKKDERLMAFLHQEGENILREYGHHPSFRMMALGNELWGDIDKMKEFVDDFRKIAPDKYYTFGSNYYLGYQGIKEGMDYFTTCRIGGEGWGKYNTHTRGSFSFADAYDGGMINHFHPNSTMNFDEACDKAGIPIISHETGQFQTYPDYREMKKYTGVLHPYNFEVFRRRLAAAGMLSQADDFHKASGLWSVKLYKADIEMDLRTRNMAGFQLLDIQDYPGQGSAFVGILDAFMESKGITTPEEWRQWCSPVVPLLEMKKFCFEDGEKIQAKVKVANYGGSSLKGKKLKWHLAAENGLFCMDDGTFSTKDGEVRKNVGDLMAEDEGVLNIFSYDEGLVDVGELNGVFHVQKPTKLLLTLNIEGTEARNSYELWVYPKKAMEKKGVIIAKDLNQEVVKVLEKGGKVLWMPTASSHFVAADDKALQSDNSVLQSDNATPYTVGGLFQTDYWNYRMFKTICENNKKKVSPGTLGILTNPEHPIFKGFPTEMHTNWQWFPVIKESHPLVLDNFAKDYRPIVQVIDNIERNHKLGLVMEWKVGAGKLLVCMSDLEKAAQYPEGKAFYQSVLNYMRSADFNPSAEITVDELKQKLAEKPHQVSLKELNNISQY</sequence>
<dbReference type="Gene3D" id="2.60.120.260">
    <property type="entry name" value="Galactose-binding domain-like"/>
    <property type="match status" value="1"/>
</dbReference>
<dbReference type="EMBL" id="VZBP01000190">
    <property type="protein sequence ID" value="MQO11026.1"/>
    <property type="molecule type" value="Genomic_DNA"/>
</dbReference>
<gene>
    <name evidence="2" type="ORF">F7D57_15190</name>
</gene>
<dbReference type="SUPFAM" id="SSF49785">
    <property type="entry name" value="Galactose-binding domain-like"/>
    <property type="match status" value="1"/>
</dbReference>
<evidence type="ECO:0000256" key="1">
    <source>
        <dbReference type="SAM" id="SignalP"/>
    </source>
</evidence>
<evidence type="ECO:0000313" key="3">
    <source>
        <dbReference type="Proteomes" id="UP000405805"/>
    </source>
</evidence>
<accession>A0AA90VIP3</accession>
<feature type="chain" id="PRO_5041736506" evidence="1">
    <location>
        <begin position="20"/>
        <end position="927"/>
    </location>
</feature>
<dbReference type="PANTHER" id="PTHR42732">
    <property type="entry name" value="BETA-GALACTOSIDASE"/>
    <property type="match status" value="1"/>
</dbReference>
<reference evidence="3" key="1">
    <citation type="submission" date="2019-09" db="EMBL/GenBank/DDBJ databases">
        <title>Distinct polysaccharide growth profiles of human intestinal Prevotella copri isolates.</title>
        <authorList>
            <person name="Fehlner-Peach H."/>
            <person name="Magnabosco C."/>
            <person name="Raghavan V."/>
            <person name="Scher J.U."/>
            <person name="Tett A."/>
            <person name="Cox L.M."/>
            <person name="Gottsegen C."/>
            <person name="Watters A."/>
            <person name="Wiltshire- Gordon J.D."/>
            <person name="Segata N."/>
            <person name="Bonneau R."/>
            <person name="Littman D.R."/>
        </authorList>
    </citation>
    <scope>NUCLEOTIDE SEQUENCE [LARGE SCALE GENOMIC DNA]</scope>
    <source>
        <strain evidence="3">iA624</strain>
    </source>
</reference>
<dbReference type="AlphaFoldDB" id="A0AA90VIP3"/>
<keyword evidence="1" id="KW-0732">Signal</keyword>
<feature type="signal peptide" evidence="1">
    <location>
        <begin position="1"/>
        <end position="19"/>
    </location>
</feature>
<proteinExistence type="predicted"/>
<name>A0AA90VIP3_9BACT</name>
<dbReference type="InterPro" id="IPR008979">
    <property type="entry name" value="Galactose-bd-like_sf"/>
</dbReference>
<dbReference type="PANTHER" id="PTHR42732:SF2">
    <property type="entry name" value="BETA-MANNOSIDASE"/>
    <property type="match status" value="1"/>
</dbReference>
<protein>
    <submittedName>
        <fullName evidence="2">Beta-glycosidase</fullName>
    </submittedName>
</protein>
<dbReference type="RefSeq" id="WP_153098108.1">
    <property type="nucleotide sequence ID" value="NZ_VZBP01000190.1"/>
</dbReference>
<evidence type="ECO:0000313" key="2">
    <source>
        <dbReference type="EMBL" id="MQO11026.1"/>
    </source>
</evidence>
<dbReference type="Gene3D" id="3.20.20.80">
    <property type="entry name" value="Glycosidases"/>
    <property type="match status" value="1"/>
</dbReference>
<dbReference type="Proteomes" id="UP000405805">
    <property type="component" value="Unassembled WGS sequence"/>
</dbReference>
<dbReference type="InterPro" id="IPR051913">
    <property type="entry name" value="GH2_Domain-Containing"/>
</dbReference>
<comment type="caution">
    <text evidence="2">The sequence shown here is derived from an EMBL/GenBank/DDBJ whole genome shotgun (WGS) entry which is preliminary data.</text>
</comment>
<organism evidence="2 3">
    <name type="scientific">Segatella copri</name>
    <dbReference type="NCBI Taxonomy" id="165179"/>
    <lineage>
        <taxon>Bacteria</taxon>
        <taxon>Pseudomonadati</taxon>
        <taxon>Bacteroidota</taxon>
        <taxon>Bacteroidia</taxon>
        <taxon>Bacteroidales</taxon>
        <taxon>Prevotellaceae</taxon>
        <taxon>Segatella</taxon>
    </lineage>
</organism>
<dbReference type="SUPFAM" id="SSF51445">
    <property type="entry name" value="(Trans)glycosidases"/>
    <property type="match status" value="1"/>
</dbReference>
<dbReference type="InterPro" id="IPR017853">
    <property type="entry name" value="GH"/>
</dbReference>